<evidence type="ECO:0000313" key="4">
    <source>
        <dbReference type="Proteomes" id="UP000001508"/>
    </source>
</evidence>
<evidence type="ECO:0000313" key="3">
    <source>
        <dbReference type="EMBL" id="ADH84925.1"/>
    </source>
</evidence>
<evidence type="ECO:0000256" key="1">
    <source>
        <dbReference type="SAM" id="MobiDB-lite"/>
    </source>
</evidence>
<evidence type="ECO:0000256" key="2">
    <source>
        <dbReference type="SAM" id="SignalP"/>
    </source>
</evidence>
<feature type="chain" id="PRO_5003091347" evidence="2">
    <location>
        <begin position="20"/>
        <end position="81"/>
    </location>
</feature>
<keyword evidence="4" id="KW-1185">Reference proteome</keyword>
<keyword evidence="2" id="KW-0732">Signal</keyword>
<dbReference type="InParanoid" id="D6Z643"/>
<feature type="signal peptide" evidence="2">
    <location>
        <begin position="1"/>
        <end position="19"/>
    </location>
</feature>
<dbReference type="RefSeq" id="WP_013162456.1">
    <property type="nucleotide sequence ID" value="NC_014216.1"/>
</dbReference>
<sequence length="81" mass="8158">MKKQSLILSLLLAGGLMLAAGAGCQRADEQEQPPAATYDEPSPGIYAAPEEDAPPAREPEPAAPAYGAPPAEPAPSGGYGL</sequence>
<dbReference type="AlphaFoldDB" id="D6Z643"/>
<dbReference type="PROSITE" id="PS51257">
    <property type="entry name" value="PROKAR_LIPOPROTEIN"/>
    <property type="match status" value="1"/>
</dbReference>
<dbReference type="Proteomes" id="UP000001508">
    <property type="component" value="Chromosome"/>
</dbReference>
<dbReference type="HOGENOM" id="CLU_2568229_0_0_7"/>
<organism evidence="3 4">
    <name type="scientific">Desulfurivibrio alkaliphilus (strain DSM 19089 / UNIQEM U267 / AHT2)</name>
    <dbReference type="NCBI Taxonomy" id="589865"/>
    <lineage>
        <taxon>Bacteria</taxon>
        <taxon>Pseudomonadati</taxon>
        <taxon>Thermodesulfobacteriota</taxon>
        <taxon>Desulfobulbia</taxon>
        <taxon>Desulfobulbales</taxon>
        <taxon>Desulfobulbaceae</taxon>
        <taxon>Desulfurivibrio</taxon>
    </lineage>
</organism>
<dbReference type="STRING" id="589865.DaAHT2_0214"/>
<dbReference type="KEGG" id="dak:DaAHT2_0214"/>
<accession>D6Z643</accession>
<name>D6Z643_DESAT</name>
<gene>
    <name evidence="3" type="ordered locus">DaAHT2_0214</name>
</gene>
<reference evidence="4" key="1">
    <citation type="submission" date="2010-02" db="EMBL/GenBank/DDBJ databases">
        <title>Complete sequence of Desulfurivibrio alkaliphilus AHT2.</title>
        <authorList>
            <consortium name="US DOE Joint Genome Institute"/>
            <person name="Pitluck S."/>
            <person name="Chertkov O."/>
            <person name="Detter J.C."/>
            <person name="Han C."/>
            <person name="Tapia R."/>
            <person name="Larimer F."/>
            <person name="Land M."/>
            <person name="Hauser L."/>
            <person name="Kyrpides N."/>
            <person name="Mikhailova N."/>
            <person name="Sorokin D.Y."/>
            <person name="Muyzer G."/>
            <person name="Woyke T."/>
        </authorList>
    </citation>
    <scope>NUCLEOTIDE SEQUENCE [LARGE SCALE GENOMIC DNA]</scope>
    <source>
        <strain evidence="4">DSM 19089 / UNIQEM U267 / AHT2</strain>
    </source>
</reference>
<feature type="region of interest" description="Disordered" evidence="1">
    <location>
        <begin position="23"/>
        <end position="81"/>
    </location>
</feature>
<dbReference type="EMBL" id="CP001940">
    <property type="protein sequence ID" value="ADH84925.1"/>
    <property type="molecule type" value="Genomic_DNA"/>
</dbReference>
<protein>
    <submittedName>
        <fullName evidence="3">Zinc finger/thioredoxin putative</fullName>
    </submittedName>
</protein>
<proteinExistence type="predicted"/>